<dbReference type="GO" id="GO:0003700">
    <property type="term" value="F:DNA-binding transcription factor activity"/>
    <property type="evidence" value="ECO:0007669"/>
    <property type="project" value="InterPro"/>
</dbReference>
<dbReference type="PANTHER" id="PTHR11019:SF199">
    <property type="entry name" value="HTH-TYPE TRANSCRIPTIONAL REGULATOR NIMR"/>
    <property type="match status" value="1"/>
</dbReference>
<gene>
    <name evidence="5" type="ORF">DW352_11305</name>
</gene>
<dbReference type="InterPro" id="IPR003313">
    <property type="entry name" value="AraC-bd"/>
</dbReference>
<dbReference type="Pfam" id="PF12833">
    <property type="entry name" value="HTH_18"/>
    <property type="match status" value="1"/>
</dbReference>
<keyword evidence="3" id="KW-0804">Transcription</keyword>
<dbReference type="SMART" id="SM00342">
    <property type="entry name" value="HTH_ARAC"/>
    <property type="match status" value="1"/>
</dbReference>
<dbReference type="SUPFAM" id="SSF46689">
    <property type="entry name" value="Homeodomain-like"/>
    <property type="match status" value="1"/>
</dbReference>
<organism evidence="5 6">
    <name type="scientific">Pseudolabrys taiwanensis</name>
    <dbReference type="NCBI Taxonomy" id="331696"/>
    <lineage>
        <taxon>Bacteria</taxon>
        <taxon>Pseudomonadati</taxon>
        <taxon>Pseudomonadota</taxon>
        <taxon>Alphaproteobacteria</taxon>
        <taxon>Hyphomicrobiales</taxon>
        <taxon>Xanthobacteraceae</taxon>
        <taxon>Pseudolabrys</taxon>
    </lineage>
</organism>
<protein>
    <submittedName>
        <fullName evidence="5">AraC family transcriptional regulator</fullName>
    </submittedName>
</protein>
<dbReference type="KEGG" id="ptaw:DW352_11305"/>
<dbReference type="Pfam" id="PF02311">
    <property type="entry name" value="AraC_binding"/>
    <property type="match status" value="1"/>
</dbReference>
<dbReference type="InterPro" id="IPR018060">
    <property type="entry name" value="HTH_AraC"/>
</dbReference>
<dbReference type="OrthoDB" id="9804543at2"/>
<evidence type="ECO:0000313" key="6">
    <source>
        <dbReference type="Proteomes" id="UP000254889"/>
    </source>
</evidence>
<evidence type="ECO:0000256" key="2">
    <source>
        <dbReference type="ARBA" id="ARBA00023125"/>
    </source>
</evidence>
<keyword evidence="1" id="KW-0805">Transcription regulation</keyword>
<dbReference type="EMBL" id="CP031417">
    <property type="protein sequence ID" value="AXK81046.1"/>
    <property type="molecule type" value="Genomic_DNA"/>
</dbReference>
<evidence type="ECO:0000259" key="4">
    <source>
        <dbReference type="PROSITE" id="PS01124"/>
    </source>
</evidence>
<dbReference type="Gene3D" id="1.10.10.60">
    <property type="entry name" value="Homeodomain-like"/>
    <property type="match status" value="1"/>
</dbReference>
<dbReference type="InterPro" id="IPR009057">
    <property type="entry name" value="Homeodomain-like_sf"/>
</dbReference>
<dbReference type="InterPro" id="IPR011051">
    <property type="entry name" value="RmlC_Cupin_sf"/>
</dbReference>
<dbReference type="PANTHER" id="PTHR11019">
    <property type="entry name" value="HTH-TYPE TRANSCRIPTIONAL REGULATOR NIMR"/>
    <property type="match status" value="1"/>
</dbReference>
<dbReference type="InterPro" id="IPR014710">
    <property type="entry name" value="RmlC-like_jellyroll"/>
</dbReference>
<proteinExistence type="predicted"/>
<evidence type="ECO:0000313" key="5">
    <source>
        <dbReference type="EMBL" id="AXK81046.1"/>
    </source>
</evidence>
<feature type="domain" description="HTH araC/xylS-type" evidence="4">
    <location>
        <begin position="155"/>
        <end position="252"/>
    </location>
</feature>
<dbReference type="PROSITE" id="PS01124">
    <property type="entry name" value="HTH_ARAC_FAMILY_2"/>
    <property type="match status" value="1"/>
</dbReference>
<keyword evidence="2" id="KW-0238">DNA-binding</keyword>
<accession>A0A345ZVU9</accession>
<dbReference type="Proteomes" id="UP000254889">
    <property type="component" value="Chromosome"/>
</dbReference>
<sequence length="262" mass="29025">MTRQSAERPLFRTRRGSKARGSSVVLHAHDEAQLIYAASGAMQVHTAYGRWLVPPQLAVWLPAGVAHRLDVLSDSDFWMIYWAPSATRNWAPSKSLDRTFALKVTPLLRELIFAAFRANAVLDKTRLVVKLILHELTEVPDAPTFLPLPSGAIGKRVAKVALADVRHQLDIDEIASRSATSVRTVSRLFPAETGLTFKAWRQRARIVLAIDQLSSGRSIARVAAHVGFASTAAFCYSFRQVTHMTPTAFLDQSTSPADDRKR</sequence>
<dbReference type="CDD" id="cd06124">
    <property type="entry name" value="cupin_NimR-like_N"/>
    <property type="match status" value="1"/>
</dbReference>
<keyword evidence="6" id="KW-1185">Reference proteome</keyword>
<dbReference type="GO" id="GO:0043565">
    <property type="term" value="F:sequence-specific DNA binding"/>
    <property type="evidence" value="ECO:0007669"/>
    <property type="project" value="InterPro"/>
</dbReference>
<dbReference type="SUPFAM" id="SSF51182">
    <property type="entry name" value="RmlC-like cupins"/>
    <property type="match status" value="1"/>
</dbReference>
<evidence type="ECO:0000256" key="1">
    <source>
        <dbReference type="ARBA" id="ARBA00023015"/>
    </source>
</evidence>
<dbReference type="AlphaFoldDB" id="A0A345ZVU9"/>
<reference evidence="5 6" key="1">
    <citation type="submission" date="2018-07" db="EMBL/GenBank/DDBJ databases">
        <authorList>
            <person name="Quirk P.G."/>
            <person name="Krulwich T.A."/>
        </authorList>
    </citation>
    <scope>NUCLEOTIDE SEQUENCE [LARGE SCALE GENOMIC DNA]</scope>
    <source>
        <strain evidence="5 6">CC-BB4</strain>
    </source>
</reference>
<name>A0A345ZVU9_9HYPH</name>
<evidence type="ECO:0000256" key="3">
    <source>
        <dbReference type="ARBA" id="ARBA00023163"/>
    </source>
</evidence>
<dbReference type="Gene3D" id="2.60.120.10">
    <property type="entry name" value="Jelly Rolls"/>
    <property type="match status" value="1"/>
</dbReference>